<dbReference type="EMBL" id="BGZK01000240">
    <property type="protein sequence ID" value="GBP31014.1"/>
    <property type="molecule type" value="Genomic_DNA"/>
</dbReference>
<keyword evidence="3" id="KW-1185">Reference proteome</keyword>
<dbReference type="GO" id="GO:0004601">
    <property type="term" value="F:peroxidase activity"/>
    <property type="evidence" value="ECO:0007669"/>
    <property type="project" value="UniProtKB-KW"/>
</dbReference>
<reference evidence="2 3" key="1">
    <citation type="journal article" date="2019" name="Commun. Biol.">
        <title>The bagworm genome reveals a unique fibroin gene that provides high tensile strength.</title>
        <authorList>
            <person name="Kono N."/>
            <person name="Nakamura H."/>
            <person name="Ohtoshi R."/>
            <person name="Tomita M."/>
            <person name="Numata K."/>
            <person name="Arakawa K."/>
        </authorList>
    </citation>
    <scope>NUCLEOTIDE SEQUENCE [LARGE SCALE GENOMIC DNA]</scope>
</reference>
<dbReference type="SUPFAM" id="SSF48113">
    <property type="entry name" value="Heme-dependent peroxidases"/>
    <property type="match status" value="1"/>
</dbReference>
<dbReference type="InterPro" id="IPR010255">
    <property type="entry name" value="Haem_peroxidase_sf"/>
</dbReference>
<dbReference type="InterPro" id="IPR037120">
    <property type="entry name" value="Haem_peroxidase_sf_animal"/>
</dbReference>
<dbReference type="AlphaFoldDB" id="A0A4C1UYY9"/>
<dbReference type="STRING" id="151549.A0A4C1UYY9"/>
<dbReference type="PANTHER" id="PTHR11475:SF144">
    <property type="entry name" value="NAD(P)H OXIDASE (H2O2-FORMING)"/>
    <property type="match status" value="1"/>
</dbReference>
<evidence type="ECO:0000256" key="1">
    <source>
        <dbReference type="ARBA" id="ARBA00022559"/>
    </source>
</evidence>
<keyword evidence="1" id="KW-0560">Oxidoreductase</keyword>
<dbReference type="GO" id="GO:0006979">
    <property type="term" value="P:response to oxidative stress"/>
    <property type="evidence" value="ECO:0007669"/>
    <property type="project" value="InterPro"/>
</dbReference>
<dbReference type="OrthoDB" id="6019201at2759"/>
<gene>
    <name evidence="2" type="primary">Duox</name>
    <name evidence="2" type="ORF">EVAR_81914_1</name>
</gene>
<dbReference type="Proteomes" id="UP000299102">
    <property type="component" value="Unassembled WGS sequence"/>
</dbReference>
<protein>
    <submittedName>
        <fullName evidence="2">Dual oxidase</fullName>
    </submittedName>
</protein>
<dbReference type="PROSITE" id="PS50292">
    <property type="entry name" value="PEROXIDASE_3"/>
    <property type="match status" value="1"/>
</dbReference>
<accession>A0A4C1UYY9</accession>
<comment type="caution">
    <text evidence="2">The sequence shown here is derived from an EMBL/GenBank/DDBJ whole genome shotgun (WGS) entry which is preliminary data.</text>
</comment>
<dbReference type="GO" id="GO:0020037">
    <property type="term" value="F:heme binding"/>
    <property type="evidence" value="ECO:0007669"/>
    <property type="project" value="InterPro"/>
</dbReference>
<keyword evidence="1" id="KW-0575">Peroxidase</keyword>
<dbReference type="PRINTS" id="PR00457">
    <property type="entry name" value="ANPEROXIDASE"/>
</dbReference>
<dbReference type="PANTHER" id="PTHR11475">
    <property type="entry name" value="OXIDASE/PEROXIDASE"/>
    <property type="match status" value="1"/>
</dbReference>
<proteinExistence type="predicted"/>
<sequence length="343" mass="38671">MDQRLRAFSWIQKALNSTPTTAELTVRFLTRIKSNRSLPISESSRLTRKTPASYADGVYMLAGADRPGARTLSKLFMRGQDGLPSIENRTALLAFFGQVVTGEIVMASESGCPIEHHRIPVEKCDHMYDPDCAGAKHMPFLRAAYDRSTGQSPNSPREQVNQMTAWIDGSFVYSTSEAWVNAMRSFQNGSLASESGMPLRNTQRVPLFNNPVPHYMRMLSPERLYLLGDPRTNQNPAMVTFGILLLRWHNVLAARAHRQHPGWSDEQLFQRARRLLIASLQLAWELARENVTQLRQTVTRLRHAIGSQAITYYGVFVELDSVGIESVVTLNSYDDKLDTDVTE</sequence>
<evidence type="ECO:0000313" key="2">
    <source>
        <dbReference type="EMBL" id="GBP31014.1"/>
    </source>
</evidence>
<dbReference type="Gene3D" id="1.10.640.10">
    <property type="entry name" value="Haem peroxidase domain superfamily, animal type"/>
    <property type="match status" value="1"/>
</dbReference>
<dbReference type="InterPro" id="IPR019791">
    <property type="entry name" value="Haem_peroxidase_animal"/>
</dbReference>
<organism evidence="2 3">
    <name type="scientific">Eumeta variegata</name>
    <name type="common">Bagworm moth</name>
    <name type="synonym">Eumeta japonica</name>
    <dbReference type="NCBI Taxonomy" id="151549"/>
    <lineage>
        <taxon>Eukaryota</taxon>
        <taxon>Metazoa</taxon>
        <taxon>Ecdysozoa</taxon>
        <taxon>Arthropoda</taxon>
        <taxon>Hexapoda</taxon>
        <taxon>Insecta</taxon>
        <taxon>Pterygota</taxon>
        <taxon>Neoptera</taxon>
        <taxon>Endopterygota</taxon>
        <taxon>Lepidoptera</taxon>
        <taxon>Glossata</taxon>
        <taxon>Ditrysia</taxon>
        <taxon>Tineoidea</taxon>
        <taxon>Psychidae</taxon>
        <taxon>Oiketicinae</taxon>
        <taxon>Eumeta</taxon>
    </lineage>
</organism>
<evidence type="ECO:0000313" key="3">
    <source>
        <dbReference type="Proteomes" id="UP000299102"/>
    </source>
</evidence>
<name>A0A4C1UYY9_EUMVA</name>
<dbReference type="Pfam" id="PF03098">
    <property type="entry name" value="An_peroxidase"/>
    <property type="match status" value="1"/>
</dbReference>